<evidence type="ECO:0000313" key="1">
    <source>
        <dbReference type="EMBL" id="GAA4619984.1"/>
    </source>
</evidence>
<comment type="caution">
    <text evidence="1">The sequence shown here is derived from an EMBL/GenBank/DDBJ whole genome shotgun (WGS) entry which is preliminary data.</text>
</comment>
<reference evidence="2" key="1">
    <citation type="journal article" date="2019" name="Int. J. Syst. Evol. Microbiol.">
        <title>The Global Catalogue of Microorganisms (GCM) 10K type strain sequencing project: providing services to taxonomists for standard genome sequencing and annotation.</title>
        <authorList>
            <consortium name="The Broad Institute Genomics Platform"/>
            <consortium name="The Broad Institute Genome Sequencing Center for Infectious Disease"/>
            <person name="Wu L."/>
            <person name="Ma J."/>
        </authorList>
    </citation>
    <scope>NUCLEOTIDE SEQUENCE [LARGE SCALE GENOMIC DNA]</scope>
    <source>
        <strain evidence="2">JCM 17939</strain>
    </source>
</reference>
<sequence length="100" mass="11403">MNLLTSNPAAVAILTHRFPGVPLWFGEATRSWWALARVSWGWRLVEAADVEELTRAIIQADTWPRPPVHPRQTVRYLARGFHLPPDAESTRADLPALRWP</sequence>
<dbReference type="Proteomes" id="UP001501442">
    <property type="component" value="Unassembled WGS sequence"/>
</dbReference>
<name>A0ABP8TZ22_9ACTN</name>
<proteinExistence type="predicted"/>
<protein>
    <submittedName>
        <fullName evidence="1">Uncharacterized protein</fullName>
    </submittedName>
</protein>
<accession>A0ABP8TZ22</accession>
<organism evidence="1 2">
    <name type="scientific">Actinoallomurus vinaceus</name>
    <dbReference type="NCBI Taxonomy" id="1080074"/>
    <lineage>
        <taxon>Bacteria</taxon>
        <taxon>Bacillati</taxon>
        <taxon>Actinomycetota</taxon>
        <taxon>Actinomycetes</taxon>
        <taxon>Streptosporangiales</taxon>
        <taxon>Thermomonosporaceae</taxon>
        <taxon>Actinoallomurus</taxon>
    </lineage>
</organism>
<evidence type="ECO:0000313" key="2">
    <source>
        <dbReference type="Proteomes" id="UP001501442"/>
    </source>
</evidence>
<gene>
    <name evidence="1" type="ORF">GCM10023196_002200</name>
</gene>
<dbReference type="EMBL" id="BAABHK010000001">
    <property type="protein sequence ID" value="GAA4619984.1"/>
    <property type="molecule type" value="Genomic_DNA"/>
</dbReference>
<keyword evidence="2" id="KW-1185">Reference proteome</keyword>